<proteinExistence type="predicted"/>
<reference evidence="2 3" key="1">
    <citation type="submission" date="2019-03" db="EMBL/GenBank/DDBJ databases">
        <title>Genomic Encyclopedia of Type Strains, Phase IV (KMG-IV): sequencing the most valuable type-strain genomes for metagenomic binning, comparative biology and taxonomic classification.</title>
        <authorList>
            <person name="Goeker M."/>
        </authorList>
    </citation>
    <scope>NUCLEOTIDE SEQUENCE [LARGE SCALE GENOMIC DNA]</scope>
    <source>
        <strain evidence="2 3">DSM 25488</strain>
    </source>
</reference>
<keyword evidence="1" id="KW-1133">Transmembrane helix</keyword>
<sequence length="143" mass="16437">MKLVQVILSNMPNGRNPLSWIPFILLLIVMIPVLILMIILIPIILIINMLKLRFFPNKNPKTFITPFGFAAYSQVNRSVVNYPWHDIEKVEVWAEDNDTFAVLVMKTGEPVKVKDVAVEQMKALCAQHNITFYEEVVIVQEVD</sequence>
<gene>
    <name evidence="2" type="ORF">C8D91_1569</name>
</gene>
<feature type="transmembrane region" description="Helical" evidence="1">
    <location>
        <begin position="20"/>
        <end position="47"/>
    </location>
</feature>
<protein>
    <submittedName>
        <fullName evidence="2">Uncharacterized protein</fullName>
    </submittedName>
</protein>
<evidence type="ECO:0000256" key="1">
    <source>
        <dbReference type="SAM" id="Phobius"/>
    </source>
</evidence>
<dbReference type="AlphaFoldDB" id="A0A4R6XLT3"/>
<keyword evidence="1" id="KW-0472">Membrane</keyword>
<dbReference type="RefSeq" id="WP_099018432.1">
    <property type="nucleotide sequence ID" value="NZ_NIHB01000001.1"/>
</dbReference>
<evidence type="ECO:0000313" key="3">
    <source>
        <dbReference type="Proteomes" id="UP000295724"/>
    </source>
</evidence>
<dbReference type="OrthoDB" id="9911325at2"/>
<keyword evidence="3" id="KW-1185">Reference proteome</keyword>
<keyword evidence="1" id="KW-0812">Transmembrane</keyword>
<name>A0A4R6XLT3_9GAMM</name>
<organism evidence="2 3">
    <name type="scientific">Marinicella litoralis</name>
    <dbReference type="NCBI Taxonomy" id="644220"/>
    <lineage>
        <taxon>Bacteria</taxon>
        <taxon>Pseudomonadati</taxon>
        <taxon>Pseudomonadota</taxon>
        <taxon>Gammaproteobacteria</taxon>
        <taxon>Lysobacterales</taxon>
        <taxon>Marinicellaceae</taxon>
        <taxon>Marinicella</taxon>
    </lineage>
</organism>
<dbReference type="EMBL" id="SNZB01000003">
    <property type="protein sequence ID" value="TDR20595.1"/>
    <property type="molecule type" value="Genomic_DNA"/>
</dbReference>
<accession>A0A4R6XLT3</accession>
<dbReference type="Proteomes" id="UP000295724">
    <property type="component" value="Unassembled WGS sequence"/>
</dbReference>
<comment type="caution">
    <text evidence="2">The sequence shown here is derived from an EMBL/GenBank/DDBJ whole genome shotgun (WGS) entry which is preliminary data.</text>
</comment>
<evidence type="ECO:0000313" key="2">
    <source>
        <dbReference type="EMBL" id="TDR20595.1"/>
    </source>
</evidence>